<feature type="transmembrane region" description="Helical" evidence="1">
    <location>
        <begin position="118"/>
        <end position="137"/>
    </location>
</feature>
<organism evidence="2 3">
    <name type="scientific">Parabacteroides johnsonii DSM 18315</name>
    <dbReference type="NCBI Taxonomy" id="537006"/>
    <lineage>
        <taxon>Bacteria</taxon>
        <taxon>Pseudomonadati</taxon>
        <taxon>Bacteroidota</taxon>
        <taxon>Bacteroidia</taxon>
        <taxon>Bacteroidales</taxon>
        <taxon>Tannerellaceae</taxon>
        <taxon>Parabacteroides</taxon>
    </lineage>
</organism>
<dbReference type="EMBL" id="ABYH01000410">
    <property type="protein sequence ID" value="EEC94502.1"/>
    <property type="molecule type" value="Genomic_DNA"/>
</dbReference>
<accession>B7BGE5</accession>
<name>B7BGE5_9BACT</name>
<keyword evidence="1" id="KW-0472">Membrane</keyword>
<evidence type="ECO:0008006" key="4">
    <source>
        <dbReference type="Google" id="ProtNLM"/>
    </source>
</evidence>
<comment type="caution">
    <text evidence="2">The sequence shown here is derived from an EMBL/GenBank/DDBJ whole genome shotgun (WGS) entry which is preliminary data.</text>
</comment>
<feature type="transmembrane region" description="Helical" evidence="1">
    <location>
        <begin position="143"/>
        <end position="164"/>
    </location>
</feature>
<protein>
    <recommendedName>
        <fullName evidence="4">DUF2721 domain-containing protein</fullName>
    </recommendedName>
</protein>
<dbReference type="InterPro" id="IPR021279">
    <property type="entry name" value="DUF2721"/>
</dbReference>
<reference evidence="2 3" key="2">
    <citation type="submission" date="2008-10" db="EMBL/GenBank/DDBJ databases">
        <authorList>
            <person name="Fulton L."/>
            <person name="Clifton S."/>
            <person name="Fulton B."/>
            <person name="Xu J."/>
            <person name="Minx P."/>
            <person name="Pepin K.H."/>
            <person name="Johnson M."/>
            <person name="Bhonagiri V."/>
            <person name="Nash W.E."/>
            <person name="Mardis E.R."/>
            <person name="Wilson R.K."/>
        </authorList>
    </citation>
    <scope>NUCLEOTIDE SEQUENCE [LARGE SCALE GENOMIC DNA]</scope>
    <source>
        <strain evidence="2 3">DSM 18315</strain>
    </source>
</reference>
<evidence type="ECO:0000313" key="3">
    <source>
        <dbReference type="Proteomes" id="UP000005510"/>
    </source>
</evidence>
<dbReference type="Pfam" id="PF11026">
    <property type="entry name" value="DUF2721"/>
    <property type="match status" value="1"/>
</dbReference>
<keyword evidence="1" id="KW-0812">Transmembrane</keyword>
<dbReference type="AlphaFoldDB" id="B7BGE5"/>
<reference evidence="2 3" key="1">
    <citation type="submission" date="2008-10" db="EMBL/GenBank/DDBJ databases">
        <title>Draft genome sequence of Parabacteroides johnsonii (DSM 18315).</title>
        <authorList>
            <person name="Sudarsanam P."/>
            <person name="Ley R."/>
            <person name="Guruge J."/>
            <person name="Turnbaugh P.J."/>
            <person name="Mahowald M."/>
            <person name="Liep D."/>
            <person name="Gordon J."/>
        </authorList>
    </citation>
    <scope>NUCLEOTIDE SEQUENCE [LARGE SCALE GENOMIC DNA]</scope>
    <source>
        <strain evidence="2 3">DSM 18315</strain>
    </source>
</reference>
<gene>
    <name evidence="2" type="ORF">PRABACTJOHN_04135</name>
</gene>
<feature type="transmembrane region" description="Helical" evidence="1">
    <location>
        <begin position="63"/>
        <end position="85"/>
    </location>
</feature>
<keyword evidence="1" id="KW-1133">Transmembrane helix</keyword>
<evidence type="ECO:0000256" key="1">
    <source>
        <dbReference type="SAM" id="Phobius"/>
    </source>
</evidence>
<dbReference type="HOGENOM" id="CLU_126543_0_0_10"/>
<dbReference type="STRING" id="537006.PRABACTJOHN_04135"/>
<sequence length="183" mass="21183">MEYLSLYGMECRTIPRVLHNISLKFGKQSYNIFLLDFVLLYNKLLNYKEHINMQELTLTTPSLLFSAVSLILLAYTNRFISYASLVRTLKEKHQQTHDPKNVAQIANLRKRLYLTRSMQILGLLSLLFCVVSMFFIYISWQIIAAWIFGIGLLLLAASLCVCIWEINISVNALEIHLQDMSSK</sequence>
<evidence type="ECO:0000313" key="2">
    <source>
        <dbReference type="EMBL" id="EEC94502.1"/>
    </source>
</evidence>
<dbReference type="Proteomes" id="UP000005510">
    <property type="component" value="Unassembled WGS sequence"/>
</dbReference>
<proteinExistence type="predicted"/>